<feature type="active site" description="Proton donor" evidence="8">
    <location>
        <position position="167"/>
    </location>
</feature>
<dbReference type="Gene3D" id="3.20.20.80">
    <property type="entry name" value="Glycosidases"/>
    <property type="match status" value="1"/>
</dbReference>
<dbReference type="FunFam" id="3.20.20.80:FF:000004">
    <property type="entry name" value="Beta-glucosidase 6-phospho-beta-glucosidase"/>
    <property type="match status" value="1"/>
</dbReference>
<dbReference type="EC" id="3.2.1.21" evidence="2 11"/>
<dbReference type="InterPro" id="IPR001360">
    <property type="entry name" value="Glyco_hydro_1"/>
</dbReference>
<dbReference type="AlphaFoldDB" id="A0A9W6LZP0"/>
<dbReference type="PANTHER" id="PTHR10353">
    <property type="entry name" value="GLYCOSYL HYDROLASE"/>
    <property type="match status" value="1"/>
</dbReference>
<evidence type="ECO:0000256" key="10">
    <source>
        <dbReference type="PROSITE-ProRule" id="PRU10055"/>
    </source>
</evidence>
<keyword evidence="6 11" id="KW-0326">Glycosidase</keyword>
<dbReference type="InterPro" id="IPR018120">
    <property type="entry name" value="Glyco_hydro_1_AS"/>
</dbReference>
<dbReference type="GO" id="GO:0008422">
    <property type="term" value="F:beta-glucosidase activity"/>
    <property type="evidence" value="ECO:0007669"/>
    <property type="project" value="UniProtKB-EC"/>
</dbReference>
<comment type="similarity">
    <text evidence="1 11">Belongs to the glycosyl hydrolase 1 family.</text>
</comment>
<dbReference type="PANTHER" id="PTHR10353:SF36">
    <property type="entry name" value="LP05116P"/>
    <property type="match status" value="1"/>
</dbReference>
<dbReference type="InterPro" id="IPR017853">
    <property type="entry name" value="GH"/>
</dbReference>
<keyword evidence="5" id="KW-0119">Carbohydrate metabolism</keyword>
<keyword evidence="13" id="KW-1185">Reference proteome</keyword>
<feature type="binding site" evidence="9">
    <location>
        <position position="301"/>
    </location>
    <ligand>
        <name>substrate</name>
    </ligand>
</feature>
<evidence type="ECO:0000256" key="4">
    <source>
        <dbReference type="ARBA" id="ARBA00023001"/>
    </source>
</evidence>
<dbReference type="RefSeq" id="WP_271176763.1">
    <property type="nucleotide sequence ID" value="NZ_BAAAJO010000005.1"/>
</dbReference>
<comment type="catalytic activity">
    <reaction evidence="11">
        <text>Hydrolysis of terminal, non-reducing beta-D-glucosyl residues with release of beta-D-glucose.</text>
        <dbReference type="EC" id="3.2.1.21"/>
    </reaction>
</comment>
<dbReference type="InterPro" id="IPR017736">
    <property type="entry name" value="Glyco_hydro_1_beta-glucosidase"/>
</dbReference>
<evidence type="ECO:0000256" key="2">
    <source>
        <dbReference type="ARBA" id="ARBA00012744"/>
    </source>
</evidence>
<reference evidence="12" key="1">
    <citation type="journal article" date="2014" name="Int. J. Syst. Evol. Microbiol.">
        <title>Complete genome sequence of Corynebacterium casei LMG S-19264T (=DSM 44701T), isolated from a smear-ripened cheese.</title>
        <authorList>
            <consortium name="US DOE Joint Genome Institute (JGI-PGF)"/>
            <person name="Walter F."/>
            <person name="Albersmeier A."/>
            <person name="Kalinowski J."/>
            <person name="Ruckert C."/>
        </authorList>
    </citation>
    <scope>NUCLEOTIDE SEQUENCE</scope>
    <source>
        <strain evidence="12">VKM Ac-1401</strain>
    </source>
</reference>
<feature type="binding site" evidence="9">
    <location>
        <position position="425"/>
    </location>
    <ligand>
        <name>substrate</name>
    </ligand>
</feature>
<dbReference type="GO" id="GO:0030245">
    <property type="term" value="P:cellulose catabolic process"/>
    <property type="evidence" value="ECO:0007669"/>
    <property type="project" value="UniProtKB-KW"/>
</dbReference>
<proteinExistence type="inferred from homology"/>
<feature type="binding site" evidence="9">
    <location>
        <position position="166"/>
    </location>
    <ligand>
        <name>substrate</name>
    </ligand>
</feature>
<evidence type="ECO:0000256" key="3">
    <source>
        <dbReference type="ARBA" id="ARBA00022801"/>
    </source>
</evidence>
<evidence type="ECO:0000313" key="13">
    <source>
        <dbReference type="Proteomes" id="UP001142372"/>
    </source>
</evidence>
<feature type="binding site" evidence="9">
    <location>
        <position position="22"/>
    </location>
    <ligand>
        <name>substrate</name>
    </ligand>
</feature>
<sequence length="509" mass="55702">MSDAPTPWPDGFLWGSATAAAQIEGAAHEDGKEDSIWDHFARIPGAVAGGDTPEVAVDHYHRMPADVALMKELGLQSYRFSTSWSRIKPGDRFVNHAGLDFYSRLVDELLDAGILPWLTLYHWDLPQALEKTGGWANRDTAYRFRDYASTVFDALGDRVTHWTTFNEPLCSSLIAYAAGEHAPGRREPRAALAALHHQHLAHGLAVQTLRSRSEEAGALKLGITLNLTNAVPNDPSDPADLEAARRIDGLWNRMFVEPLLLGSYPADVLDDVREYDFESLVHDGDLQTIAQPIDFLGVNHYHDDNVSGHPLPADAAPGLVPTDRPKASPFVGSEYVTFPSRRLPVTAMGWEVNPAGLRSLLVRLGREYPSPPPLYITENGAAYDDLVDADGRVRDTEREAYILSHVDAVRGAIAEGADVRGYFVWSFLDNFEWAWGYEKRFGIVRVDYETQERIVKDSGRAFARVIADARAGVRAPAPRSAAVDARDGALVDAGVGAEVGSGASSMGPQ</sequence>
<feature type="binding site" evidence="9">
    <location>
        <begin position="432"/>
        <end position="433"/>
    </location>
    <ligand>
        <name>substrate</name>
    </ligand>
</feature>
<evidence type="ECO:0000256" key="6">
    <source>
        <dbReference type="ARBA" id="ARBA00023295"/>
    </source>
</evidence>
<dbReference type="NCBIfam" id="TIGR03356">
    <property type="entry name" value="BGL"/>
    <property type="match status" value="1"/>
</dbReference>
<dbReference type="Pfam" id="PF00232">
    <property type="entry name" value="Glyco_hydro_1"/>
    <property type="match status" value="1"/>
</dbReference>
<feature type="active site" description="Nucleophile" evidence="8 10">
    <location>
        <position position="378"/>
    </location>
</feature>
<reference evidence="12" key="2">
    <citation type="submission" date="2023-01" db="EMBL/GenBank/DDBJ databases">
        <authorList>
            <person name="Sun Q."/>
            <person name="Evtushenko L."/>
        </authorList>
    </citation>
    <scope>NUCLEOTIDE SEQUENCE</scope>
    <source>
        <strain evidence="12">VKM Ac-1401</strain>
    </source>
</reference>
<dbReference type="SUPFAM" id="SSF51445">
    <property type="entry name" value="(Trans)glycosidases"/>
    <property type="match status" value="1"/>
</dbReference>
<keyword evidence="3 11" id="KW-0378">Hydrolase</keyword>
<evidence type="ECO:0000256" key="11">
    <source>
        <dbReference type="RuleBase" id="RU361175"/>
    </source>
</evidence>
<gene>
    <name evidence="12" type="primary">bglB</name>
    <name evidence="12" type="ORF">GCM10017584_16690</name>
</gene>
<evidence type="ECO:0000256" key="9">
    <source>
        <dbReference type="PIRSR" id="PIRSR617736-2"/>
    </source>
</evidence>
<accession>A0A9W6LZP0</accession>
<comment type="caution">
    <text evidence="12">The sequence shown here is derived from an EMBL/GenBank/DDBJ whole genome shotgun (WGS) entry which is preliminary data.</text>
</comment>
<name>A0A9W6LZP0_9MICO</name>
<feature type="binding site" evidence="9">
    <location>
        <position position="122"/>
    </location>
    <ligand>
        <name>substrate</name>
    </ligand>
</feature>
<evidence type="ECO:0000256" key="1">
    <source>
        <dbReference type="ARBA" id="ARBA00010838"/>
    </source>
</evidence>
<evidence type="ECO:0000256" key="5">
    <source>
        <dbReference type="ARBA" id="ARBA00023277"/>
    </source>
</evidence>
<dbReference type="GO" id="GO:0005829">
    <property type="term" value="C:cytosol"/>
    <property type="evidence" value="ECO:0007669"/>
    <property type="project" value="TreeGrafter"/>
</dbReference>
<dbReference type="PRINTS" id="PR00131">
    <property type="entry name" value="GLHYDRLASE1"/>
</dbReference>
<organism evidence="12 13">
    <name type="scientific">Leifsonia poae</name>
    <dbReference type="NCBI Taxonomy" id="110933"/>
    <lineage>
        <taxon>Bacteria</taxon>
        <taxon>Bacillati</taxon>
        <taxon>Actinomycetota</taxon>
        <taxon>Actinomycetes</taxon>
        <taxon>Micrococcales</taxon>
        <taxon>Microbacteriaceae</taxon>
        <taxon>Leifsonia</taxon>
    </lineage>
</organism>
<evidence type="ECO:0000256" key="8">
    <source>
        <dbReference type="PIRSR" id="PIRSR617736-1"/>
    </source>
</evidence>
<evidence type="ECO:0000313" key="12">
    <source>
        <dbReference type="EMBL" id="GLJ76095.1"/>
    </source>
</evidence>
<dbReference type="EMBL" id="BSEN01000006">
    <property type="protein sequence ID" value="GLJ76095.1"/>
    <property type="molecule type" value="Genomic_DNA"/>
</dbReference>
<evidence type="ECO:0000256" key="7">
    <source>
        <dbReference type="ARBA" id="ARBA00023326"/>
    </source>
</evidence>
<dbReference type="PROSITE" id="PS00572">
    <property type="entry name" value="GLYCOSYL_HYDROL_F1_1"/>
    <property type="match status" value="1"/>
</dbReference>
<protein>
    <recommendedName>
        <fullName evidence="2 11">Beta-glucosidase</fullName>
        <ecNumber evidence="2 11">3.2.1.21</ecNumber>
    </recommendedName>
</protein>
<keyword evidence="7" id="KW-0624">Polysaccharide degradation</keyword>
<keyword evidence="4" id="KW-0136">Cellulose degradation</keyword>
<dbReference type="Proteomes" id="UP001142372">
    <property type="component" value="Unassembled WGS sequence"/>
</dbReference>